<proteinExistence type="predicted"/>
<keyword evidence="2" id="KW-1185">Reference proteome</keyword>
<organism evidence="1 2">
    <name type="scientific">Pleuronectes platessa</name>
    <name type="common">European plaice</name>
    <dbReference type="NCBI Taxonomy" id="8262"/>
    <lineage>
        <taxon>Eukaryota</taxon>
        <taxon>Metazoa</taxon>
        <taxon>Chordata</taxon>
        <taxon>Craniata</taxon>
        <taxon>Vertebrata</taxon>
        <taxon>Euteleostomi</taxon>
        <taxon>Actinopterygii</taxon>
        <taxon>Neopterygii</taxon>
        <taxon>Teleostei</taxon>
        <taxon>Neoteleostei</taxon>
        <taxon>Acanthomorphata</taxon>
        <taxon>Carangaria</taxon>
        <taxon>Pleuronectiformes</taxon>
        <taxon>Pleuronectoidei</taxon>
        <taxon>Pleuronectidae</taxon>
        <taxon>Pleuronectes</taxon>
    </lineage>
</organism>
<comment type="caution">
    <text evidence="1">The sequence shown here is derived from an EMBL/GenBank/DDBJ whole genome shotgun (WGS) entry which is preliminary data.</text>
</comment>
<evidence type="ECO:0000313" key="1">
    <source>
        <dbReference type="EMBL" id="CAB1428415.1"/>
    </source>
</evidence>
<evidence type="ECO:0000313" key="2">
    <source>
        <dbReference type="Proteomes" id="UP001153269"/>
    </source>
</evidence>
<dbReference type="Proteomes" id="UP001153269">
    <property type="component" value="Unassembled WGS sequence"/>
</dbReference>
<reference evidence="1" key="1">
    <citation type="submission" date="2020-03" db="EMBL/GenBank/DDBJ databases">
        <authorList>
            <person name="Weist P."/>
        </authorList>
    </citation>
    <scope>NUCLEOTIDE SEQUENCE</scope>
</reference>
<accession>A0A9N7YED3</accession>
<gene>
    <name evidence="1" type="ORF">PLEPLA_LOCUS16381</name>
</gene>
<name>A0A9N7YED3_PLEPL</name>
<dbReference type="AlphaFoldDB" id="A0A9N7YED3"/>
<protein>
    <submittedName>
        <fullName evidence="1">Uncharacterized protein</fullName>
    </submittedName>
</protein>
<sequence>MRSSLMRRPLDLKLGALPPPHIFFGPFFAHTAIFPSLALAHALGLSAWPSCAGRDLTAFCVRGAPTTLAGRVPSCWSDLSSVNASPSSSPVASFGVPFWDRLSAAVFHSAFLLSHGFKPSMLGVGLCSHILTFPGGRDPSCGSPHLWTY</sequence>
<dbReference type="EMBL" id="CADEAL010001051">
    <property type="protein sequence ID" value="CAB1428415.1"/>
    <property type="molecule type" value="Genomic_DNA"/>
</dbReference>